<keyword evidence="4" id="KW-1185">Reference proteome</keyword>
<feature type="compositionally biased region" description="Low complexity" evidence="2">
    <location>
        <begin position="49"/>
        <end position="60"/>
    </location>
</feature>
<feature type="compositionally biased region" description="Polar residues" evidence="2">
    <location>
        <begin position="233"/>
        <end position="247"/>
    </location>
</feature>
<feature type="region of interest" description="Disordered" evidence="2">
    <location>
        <begin position="747"/>
        <end position="781"/>
    </location>
</feature>
<dbReference type="VEuPathDB" id="FungiDB:F503_00599"/>
<dbReference type="Proteomes" id="UP000016923">
    <property type="component" value="Unassembled WGS sequence"/>
</dbReference>
<evidence type="ECO:0000256" key="1">
    <source>
        <dbReference type="SAM" id="Coils"/>
    </source>
</evidence>
<accession>S3C506</accession>
<feature type="region of interest" description="Disordered" evidence="2">
    <location>
        <begin position="692"/>
        <end position="727"/>
    </location>
</feature>
<feature type="compositionally biased region" description="Low complexity" evidence="2">
    <location>
        <begin position="27"/>
        <end position="42"/>
    </location>
</feature>
<feature type="compositionally biased region" description="Basic and acidic residues" evidence="2">
    <location>
        <begin position="887"/>
        <end position="901"/>
    </location>
</feature>
<dbReference type="eggNOG" id="ENOG502RYPA">
    <property type="taxonomic scope" value="Eukaryota"/>
</dbReference>
<feature type="region of interest" description="Disordered" evidence="2">
    <location>
        <begin position="23"/>
        <end position="71"/>
    </location>
</feature>
<dbReference type="HOGENOM" id="CLU_255449_0_0_1"/>
<feature type="compositionally biased region" description="Polar residues" evidence="2">
    <location>
        <begin position="1049"/>
        <end position="1073"/>
    </location>
</feature>
<reference evidence="3 4" key="1">
    <citation type="journal article" date="2013" name="BMC Genomics">
        <title>The genome and transcriptome of the pine saprophyte Ophiostoma piceae, and a comparison with the bark beetle-associated pine pathogen Grosmannia clavigera.</title>
        <authorList>
            <person name="Haridas S."/>
            <person name="Wang Y."/>
            <person name="Lim L."/>
            <person name="Massoumi Alamouti S."/>
            <person name="Jackman S."/>
            <person name="Docking R."/>
            <person name="Robertson G."/>
            <person name="Birol I."/>
            <person name="Bohlmann J."/>
            <person name="Breuil C."/>
        </authorList>
    </citation>
    <scope>NUCLEOTIDE SEQUENCE [LARGE SCALE GENOMIC DNA]</scope>
    <source>
        <strain evidence="3 4">UAMH 11346</strain>
    </source>
</reference>
<feature type="region of interest" description="Disordered" evidence="2">
    <location>
        <begin position="230"/>
        <end position="261"/>
    </location>
</feature>
<dbReference type="EMBL" id="KE148150">
    <property type="protein sequence ID" value="EPE07877.1"/>
    <property type="molecule type" value="Genomic_DNA"/>
</dbReference>
<organism evidence="3 4">
    <name type="scientific">Ophiostoma piceae (strain UAMH 11346)</name>
    <name type="common">Sap stain fungus</name>
    <dbReference type="NCBI Taxonomy" id="1262450"/>
    <lineage>
        <taxon>Eukaryota</taxon>
        <taxon>Fungi</taxon>
        <taxon>Dikarya</taxon>
        <taxon>Ascomycota</taxon>
        <taxon>Pezizomycotina</taxon>
        <taxon>Sordariomycetes</taxon>
        <taxon>Sordariomycetidae</taxon>
        <taxon>Ophiostomatales</taxon>
        <taxon>Ophiostomataceae</taxon>
        <taxon>Ophiostoma</taxon>
    </lineage>
</organism>
<feature type="compositionally biased region" description="Low complexity" evidence="2">
    <location>
        <begin position="819"/>
        <end position="833"/>
    </location>
</feature>
<protein>
    <submittedName>
        <fullName evidence="3">Uncharacterized protein</fullName>
    </submittedName>
</protein>
<feature type="region of interest" description="Disordered" evidence="2">
    <location>
        <begin position="806"/>
        <end position="834"/>
    </location>
</feature>
<dbReference type="AlphaFoldDB" id="S3C506"/>
<feature type="compositionally biased region" description="Low complexity" evidence="2">
    <location>
        <begin position="700"/>
        <end position="710"/>
    </location>
</feature>
<sequence>MAATPFDATAAADLGFDFFIYDEERQQQQQQQQLQQPLYTQQQPPPPQYTQYQPTTTQYTQPPPQQQLPTGRCNYVDLTHGSGAAQCGCRRFWGRAPSTPTATTPTVHQQFGLLTSSVMPTADPGYCMCSHHACFHDHDQAQTQPPNSVNTSFFNITSMPLAEVPIADTQTGGQENEKPRTALSPVQLDERLQLERLQQLEAGLELEQLQQLEIPEEHSIPDTLSWGELQLDLPTQPNSNSLANSISHPPLSQKASSTTSSRYMRPFAGRGLDTLPEGRPAEAAQSFSTALVPASKALSVTGSIISTTSNTTTTPVSQTLRAHDARLERLENPSFFASTNSQAINNLKEDYLERHDQVDLRVTELESRMEDVERRIADEGSIREAPTELTASASTASTVSIATARSASPDSSLLRQLHTLQQEVALLRQEAQLAASTPSVQKPWLLEVVFMPFPLKGLWVEASQFATAAAVAAASAAKRRQELFSRDFLFGAPEEWTCESSGSRKSEEKNVPRLLPRACAPGRLIDRRLRSRGLVQTVTVKGGDARAVEAAVAEAFSLAAPKAAATSQDTDAMAASTSLGLQHPWVPLRKVHKDSRLRFLTRTEMATPALWTPAFLKESVVMKVGQGSHGTESDKSDSGDRKHRLYITQPGAYTQDRQAHAAGWSWDQLRGAEAVGQEGKDETVWEWNSRLDEAPVDTQSSESSESTDTTDTTEEVIQNPQSPDDVPDDVLVDVVLEAAPMPTAPITAATHASSRSPSSSQFFTVNQSPARPVSALTSSRSMSSHRLSSARRSMSPFFVSAVQSSGMQSRTASRPAPIRTTSARTSASVSMSRVAKRRSPSVGFAGNFWPRNTPRYSRSPSAAPPSARVRGTTPFCYATPYSNAYGDDDREHERQQDDEVHRRRTYPGYGFNGGFNNGMGLDDAMDVMGYGSDDYDEVDFDNLDDDDDGVGGVEIDGDDDDIPMTQDGDDIEVYEDQDDAHLRGKEKPLLPEDEPWPGIDSNYEGDSGGYDGSGSSQGSQGSQGSQVDGSQVVDEDDEMSDENLDPEQSLISHVSQQASQHQDTFGQLNQFNRLTGLTGLTGPTEPTEPATFRAHHPGQHHLDSDSSQPSEYPSTRRPRRRQPQPHQLLAAGHNHAAGQTQQFDMYGPDEGIGFKIHEDEA</sequence>
<evidence type="ECO:0000256" key="2">
    <source>
        <dbReference type="SAM" id="MobiDB-lite"/>
    </source>
</evidence>
<feature type="compositionally biased region" description="Low complexity" evidence="2">
    <location>
        <begin position="854"/>
        <end position="870"/>
    </location>
</feature>
<feature type="region of interest" description="Disordered" evidence="2">
    <location>
        <begin position="853"/>
        <end position="905"/>
    </location>
</feature>
<keyword evidence="1" id="KW-0175">Coiled coil</keyword>
<gene>
    <name evidence="3" type="ORF">F503_00599</name>
</gene>
<dbReference type="OrthoDB" id="5427134at2759"/>
<feature type="region of interest" description="Disordered" evidence="2">
    <location>
        <begin position="936"/>
        <end position="1161"/>
    </location>
</feature>
<evidence type="ECO:0000313" key="3">
    <source>
        <dbReference type="EMBL" id="EPE07877.1"/>
    </source>
</evidence>
<proteinExistence type="predicted"/>
<dbReference type="STRING" id="1262450.S3C506"/>
<feature type="compositionally biased region" description="Basic and acidic residues" evidence="2">
    <location>
        <begin position="979"/>
        <end position="990"/>
    </location>
</feature>
<feature type="compositionally biased region" description="Low complexity" evidence="2">
    <location>
        <begin position="1074"/>
        <end position="1089"/>
    </location>
</feature>
<name>S3C506_OPHP1</name>
<feature type="compositionally biased region" description="Low complexity" evidence="2">
    <location>
        <begin position="747"/>
        <end position="760"/>
    </location>
</feature>
<feature type="compositionally biased region" description="Acidic residues" evidence="2">
    <location>
        <begin position="1033"/>
        <end position="1045"/>
    </location>
</feature>
<evidence type="ECO:0000313" key="4">
    <source>
        <dbReference type="Proteomes" id="UP000016923"/>
    </source>
</evidence>
<feature type="compositionally biased region" description="Acidic residues" evidence="2">
    <location>
        <begin position="936"/>
        <end position="978"/>
    </location>
</feature>
<feature type="coiled-coil region" evidence="1">
    <location>
        <begin position="348"/>
        <end position="375"/>
    </location>
</feature>
<feature type="compositionally biased region" description="Low complexity" evidence="2">
    <location>
        <begin position="1013"/>
        <end position="1032"/>
    </location>
</feature>